<dbReference type="EMBL" id="JALJRB010000036">
    <property type="protein sequence ID" value="MCJ8502867.1"/>
    <property type="molecule type" value="Genomic_DNA"/>
</dbReference>
<dbReference type="GO" id="GO:0043138">
    <property type="term" value="F:3'-5' DNA helicase activity"/>
    <property type="evidence" value="ECO:0007669"/>
    <property type="project" value="UniProtKB-EC"/>
</dbReference>
<dbReference type="SUPFAM" id="SSF53098">
    <property type="entry name" value="Ribonuclease H-like"/>
    <property type="match status" value="1"/>
</dbReference>
<dbReference type="GO" id="GO:0030894">
    <property type="term" value="C:replisome"/>
    <property type="evidence" value="ECO:0007669"/>
    <property type="project" value="TreeGrafter"/>
</dbReference>
<evidence type="ECO:0000256" key="10">
    <source>
        <dbReference type="PROSITE-ProRule" id="PRU00560"/>
    </source>
</evidence>
<dbReference type="PANTHER" id="PTHR13710">
    <property type="entry name" value="DNA HELICASE RECQ FAMILY MEMBER"/>
    <property type="match status" value="1"/>
</dbReference>
<dbReference type="InterPro" id="IPR036397">
    <property type="entry name" value="RNaseH_sf"/>
</dbReference>
<comment type="similarity">
    <text evidence="1">Belongs to the helicase family. RecQ subfamily.</text>
</comment>
<dbReference type="GO" id="GO:0006281">
    <property type="term" value="P:DNA repair"/>
    <property type="evidence" value="ECO:0007669"/>
    <property type="project" value="TreeGrafter"/>
</dbReference>
<dbReference type="InterPro" id="IPR027417">
    <property type="entry name" value="P-loop_NTPase"/>
</dbReference>
<evidence type="ECO:0000256" key="9">
    <source>
        <dbReference type="ARBA" id="ARBA00034808"/>
    </source>
</evidence>
<dbReference type="InterPro" id="IPR011545">
    <property type="entry name" value="DEAD/DEAH_box_helicase_dom"/>
</dbReference>
<keyword evidence="7" id="KW-0413">Isomerase</keyword>
<dbReference type="PANTHER" id="PTHR13710:SF105">
    <property type="entry name" value="ATP-DEPENDENT DNA HELICASE Q1"/>
    <property type="match status" value="1"/>
</dbReference>
<dbReference type="SUPFAM" id="SSF52540">
    <property type="entry name" value="P-loop containing nucleoside triphosphate hydrolases"/>
    <property type="match status" value="2"/>
</dbReference>
<dbReference type="InterPro" id="IPR014016">
    <property type="entry name" value="UvrD-like_ATP-bd"/>
</dbReference>
<dbReference type="GO" id="GO:0003677">
    <property type="term" value="F:DNA binding"/>
    <property type="evidence" value="ECO:0007669"/>
    <property type="project" value="UniProtKB-KW"/>
</dbReference>
<dbReference type="Proteomes" id="UP001165427">
    <property type="component" value="Unassembled WGS sequence"/>
</dbReference>
<evidence type="ECO:0000256" key="1">
    <source>
        <dbReference type="ARBA" id="ARBA00005446"/>
    </source>
</evidence>
<evidence type="ECO:0000256" key="11">
    <source>
        <dbReference type="SAM" id="MobiDB-lite"/>
    </source>
</evidence>
<proteinExistence type="inferred from homology"/>
<dbReference type="InterPro" id="IPR014017">
    <property type="entry name" value="DNA_helicase_UvrD-like_C"/>
</dbReference>
<dbReference type="GO" id="GO:0005737">
    <property type="term" value="C:cytoplasm"/>
    <property type="evidence" value="ECO:0007669"/>
    <property type="project" value="TreeGrafter"/>
</dbReference>
<feature type="domain" description="UvrD-like helicase ATP-binding" evidence="14">
    <location>
        <begin position="1136"/>
        <end position="1355"/>
    </location>
</feature>
<evidence type="ECO:0000259" key="13">
    <source>
        <dbReference type="PROSITE" id="PS51194"/>
    </source>
</evidence>
<dbReference type="PROSITE" id="PS51192">
    <property type="entry name" value="HELICASE_ATP_BIND_1"/>
    <property type="match status" value="1"/>
</dbReference>
<feature type="binding site" evidence="10">
    <location>
        <begin position="1157"/>
        <end position="1164"/>
    </location>
    <ligand>
        <name>ATP</name>
        <dbReference type="ChEBI" id="CHEBI:30616"/>
    </ligand>
</feature>
<evidence type="ECO:0000256" key="7">
    <source>
        <dbReference type="ARBA" id="ARBA00023235"/>
    </source>
</evidence>
<dbReference type="PROSITE" id="PS51198">
    <property type="entry name" value="UVRD_HELICASE_ATP_BIND"/>
    <property type="match status" value="1"/>
</dbReference>
<evidence type="ECO:0000256" key="3">
    <source>
        <dbReference type="ARBA" id="ARBA00022801"/>
    </source>
</evidence>
<dbReference type="Gene3D" id="3.30.420.10">
    <property type="entry name" value="Ribonuclease H-like superfamily/Ribonuclease H"/>
    <property type="match status" value="1"/>
</dbReference>
<dbReference type="GO" id="GO:0006310">
    <property type="term" value="P:DNA recombination"/>
    <property type="evidence" value="ECO:0007669"/>
    <property type="project" value="InterPro"/>
</dbReference>
<evidence type="ECO:0000256" key="4">
    <source>
        <dbReference type="ARBA" id="ARBA00022806"/>
    </source>
</evidence>
<dbReference type="EC" id="5.6.2.4" evidence="9"/>
<accession>A0AA41R7C3</accession>
<name>A0AA41R7C3_9BACT</name>
<comment type="catalytic activity">
    <reaction evidence="8">
        <text>Couples ATP hydrolysis with the unwinding of duplex DNA by translocating in the 3'-5' direction.</text>
        <dbReference type="EC" id="5.6.2.4"/>
    </reaction>
</comment>
<sequence>MPVEHPSDAPPVKTTVPADPPAAPPPAAMTDLLAETVALDLEITHSGILRHIGAVCGPETFQWTGRRKEIDRALARLDAFGRRARFVLGHNLFNHDLPFLRAATPDLALLDRPVIDTLFLSPLAFPRNPYHRLVKDYKLVRASLSDPLEDVRLALSVFADQWESLARQGDAWPELLAFCAHCFRNSRFNGFSGRGLAMVLERLGARPLPATATVRDLFVQLSGEAICRNGLDNALAALGPQPWHPAAAYALAWLRVAGTNSVLPPWVRRQFPAVAPLLQALRDTPCGDPTCAWCRATHDPDTQLQCFFGFEGFRPTPAAADGQSLQRQVVLAGMQGRPLLAILPTGGGKSLCYQLPALARHMRRGLLTVVFSPLQALMKDQVDNLAAATGTPFAAAIYGLLTPPERGEAMERVRLGDIALLYISPEQLRSRSVRQMLSQREIGCWVFDEAHCLSKWGHDFRPDYLYAGRFIRELSEAQHLPTPPIACFTATAKPDVIEEIIAYFRTELHQELRLFEGGVERDNLSFDVLPVSAAEKPEQTFALIKRHLGDDGPGSAVVYTATKKCSEEVRDYLLHKGMSAEAFHGGLDTHEKRRIIDAFSAGESAVICATNAFGMGIDKSDIRLVLHYEIPGSLENYLQEAGRAGRDRQPAHCVLLYDPADAETQFRLGAYSEIKRDEIQRILRCLKRGKRSRHNEIVITTGELLREEELAQVFDKEDRGADTKVRTAVSWLERADFLERNQNLTQVFQGKPLVKRLADADPLIARAKLSPDMQVLWRGILAALFNAPADHGFSADDIAEQLFHDAARLHALEQSTGLTPAQLVIHAMHQMAAVGLLDKGLRLSAFVHCAGRKSAPRLLASKADLERRMIQVMQEAAPEAEPGAWQELDISRLNQRLNGDGHQSDLITLRLLIKGLARDGQGLAGAHGSLDLQHTGRSRYRVALRRGWSALSETAALRRDVAALIVKVLTEKARKALVETGQATTAEVLIDFTADELEQAIRHDLLLHARIHKPLAAIDRALMFLHEHKIIALQQGLSVFRQAMTIRLNPADKRGGYTAGDFKPLDMHYRERRFQVHVILEYATLAMDKVARALNLVLDYFALPRSDFVKKYFSDREKLLERATSAEAYRQIVDQLDNPHQIAVVGAPTGASRLILAGPGAGKTRVVVHRCAYLLRVERIPANRILVMCFNHSAATTLRKRLGALVGNDARGVMVATYHGAAMRLAGISPRELMEGRPAAPIDFDRPIRDAVALLKGDKEIPGLDPDELRDHLLQGFSHILVDEYQDIDQDQYELVSAIAGRTLEEGNGRLAILAVGDDDQNIYAFRGANVAFIQRFQQEYNCKTVHLVENYRSSAHIIQAANQLIARNRDRMKADHPIRIDRRRRNHPPGGPWTTRDPVAQGHVQRLRVPTATHQPAAVLQEIQRLRTIDPDARWQNFAVLARTKTTLDTLRAHLEQHQVPLRRTLTTGLPLHRIREVHTFLTALKHIEAQFHRASALAAHLPSPPPGAPSSPWIDLLQDLHALYQEETADSELSVTHYIDWLYDALAEQRREKALGRGLFLGTVHGAKGLEFNHVFILDGDWHHPPTRPQQEEERRLLYVGMTRARETLCLMETDEHPNPFITNLQGEWMLQREAPRDPNSLPAPLHNQYTLLTLADLYLGHAGRFPANHPMHHHLAQLNAGDTLRPTVSAGGIALQTTDAQCVARLSKEANSIWADRIAAIQEARIIGMVRWCADDSHPEYRHNCKTSAWEVPLVELVTTTPDLKSSPPWP</sequence>
<dbReference type="SMART" id="SM00487">
    <property type="entry name" value="DEXDc"/>
    <property type="match status" value="1"/>
</dbReference>
<keyword evidence="16" id="KW-1185">Reference proteome</keyword>
<dbReference type="Gene3D" id="1.10.486.10">
    <property type="entry name" value="PCRA, domain 4"/>
    <property type="match status" value="1"/>
</dbReference>
<dbReference type="Pfam" id="PF00270">
    <property type="entry name" value="DEAD"/>
    <property type="match status" value="1"/>
</dbReference>
<dbReference type="GO" id="GO:0016787">
    <property type="term" value="F:hydrolase activity"/>
    <property type="evidence" value="ECO:0007669"/>
    <property type="project" value="UniProtKB-UniRule"/>
</dbReference>
<dbReference type="CDD" id="cd17932">
    <property type="entry name" value="DEXQc_UvrD"/>
    <property type="match status" value="1"/>
</dbReference>
<evidence type="ECO:0000256" key="8">
    <source>
        <dbReference type="ARBA" id="ARBA00034617"/>
    </source>
</evidence>
<dbReference type="InterPro" id="IPR004589">
    <property type="entry name" value="DNA_helicase_ATP-dep_RecQ"/>
</dbReference>
<feature type="domain" description="Helicase C-terminal" evidence="13">
    <location>
        <begin position="543"/>
        <end position="705"/>
    </location>
</feature>
<dbReference type="Pfam" id="PF13361">
    <property type="entry name" value="UvrD_C"/>
    <property type="match status" value="2"/>
</dbReference>
<gene>
    <name evidence="15" type="ORF">MRX98_19990</name>
</gene>
<feature type="domain" description="Helicase ATP-binding" evidence="12">
    <location>
        <begin position="330"/>
        <end position="510"/>
    </location>
</feature>
<keyword evidence="5 10" id="KW-0067">ATP-binding</keyword>
<dbReference type="SMART" id="SM00490">
    <property type="entry name" value="HELICc"/>
    <property type="match status" value="1"/>
</dbReference>
<dbReference type="InterPro" id="IPR012337">
    <property type="entry name" value="RNaseH-like_sf"/>
</dbReference>
<dbReference type="GO" id="GO:0005524">
    <property type="term" value="F:ATP binding"/>
    <property type="evidence" value="ECO:0007669"/>
    <property type="project" value="UniProtKB-UniRule"/>
</dbReference>
<comment type="caution">
    <text evidence="15">The sequence shown here is derived from an EMBL/GenBank/DDBJ whole genome shotgun (WGS) entry which is preliminary data.</text>
</comment>
<evidence type="ECO:0000259" key="14">
    <source>
        <dbReference type="PROSITE" id="PS51198"/>
    </source>
</evidence>
<keyword evidence="6" id="KW-0238">DNA-binding</keyword>
<reference evidence="15" key="1">
    <citation type="submission" date="2022-04" db="EMBL/GenBank/DDBJ databases">
        <title>Desulfatitalea alkaliphila sp. nov., a novel anaerobic sulfate-reducing bacterium isolated from terrestrial mud volcano, Taman Peninsula, Russia.</title>
        <authorList>
            <person name="Khomyakova M.A."/>
            <person name="Merkel A.Y."/>
            <person name="Slobodkin A.I."/>
        </authorList>
    </citation>
    <scope>NUCLEOTIDE SEQUENCE</scope>
    <source>
        <strain evidence="15">M08but</strain>
    </source>
</reference>
<dbReference type="GO" id="GO:0043590">
    <property type="term" value="C:bacterial nucleoid"/>
    <property type="evidence" value="ECO:0007669"/>
    <property type="project" value="TreeGrafter"/>
</dbReference>
<protein>
    <recommendedName>
        <fullName evidence="9">DNA 3'-5' helicase</fullName>
        <ecNumber evidence="9">5.6.2.4</ecNumber>
    </recommendedName>
</protein>
<keyword evidence="3 10" id="KW-0378">Hydrolase</keyword>
<organism evidence="15 16">
    <name type="scientific">Desulfatitalea alkaliphila</name>
    <dbReference type="NCBI Taxonomy" id="2929485"/>
    <lineage>
        <taxon>Bacteria</taxon>
        <taxon>Pseudomonadati</taxon>
        <taxon>Thermodesulfobacteriota</taxon>
        <taxon>Desulfobacteria</taxon>
        <taxon>Desulfobacterales</taxon>
        <taxon>Desulfosarcinaceae</taxon>
        <taxon>Desulfatitalea</taxon>
    </lineage>
</organism>
<evidence type="ECO:0000256" key="2">
    <source>
        <dbReference type="ARBA" id="ARBA00022741"/>
    </source>
</evidence>
<dbReference type="PROSITE" id="PS51194">
    <property type="entry name" value="HELICASE_CTER"/>
    <property type="match status" value="1"/>
</dbReference>
<evidence type="ECO:0000256" key="5">
    <source>
        <dbReference type="ARBA" id="ARBA00022840"/>
    </source>
</evidence>
<dbReference type="Pfam" id="PF00271">
    <property type="entry name" value="Helicase_C"/>
    <property type="match status" value="1"/>
</dbReference>
<dbReference type="RefSeq" id="WP_246914347.1">
    <property type="nucleotide sequence ID" value="NZ_JALJRB010000036.1"/>
</dbReference>
<dbReference type="InterPro" id="IPR014001">
    <property type="entry name" value="Helicase_ATP-bd"/>
</dbReference>
<dbReference type="NCBIfam" id="TIGR00614">
    <property type="entry name" value="recQ_fam"/>
    <property type="match status" value="1"/>
</dbReference>
<evidence type="ECO:0000313" key="16">
    <source>
        <dbReference type="Proteomes" id="UP001165427"/>
    </source>
</evidence>
<dbReference type="Pfam" id="PF13245">
    <property type="entry name" value="AAA_19"/>
    <property type="match status" value="1"/>
</dbReference>
<feature type="region of interest" description="Disordered" evidence="11">
    <location>
        <begin position="1"/>
        <end position="26"/>
    </location>
</feature>
<keyword evidence="4 10" id="KW-0347">Helicase</keyword>
<dbReference type="GO" id="GO:0009378">
    <property type="term" value="F:four-way junction helicase activity"/>
    <property type="evidence" value="ECO:0007669"/>
    <property type="project" value="TreeGrafter"/>
</dbReference>
<dbReference type="InterPro" id="IPR001650">
    <property type="entry name" value="Helicase_C-like"/>
</dbReference>
<keyword evidence="2 10" id="KW-0547">Nucleotide-binding</keyword>
<evidence type="ECO:0000256" key="6">
    <source>
        <dbReference type="ARBA" id="ARBA00023125"/>
    </source>
</evidence>
<dbReference type="Gene3D" id="3.40.50.300">
    <property type="entry name" value="P-loop containing nucleotide triphosphate hydrolases"/>
    <property type="match status" value="5"/>
</dbReference>
<evidence type="ECO:0000259" key="12">
    <source>
        <dbReference type="PROSITE" id="PS51192"/>
    </source>
</evidence>
<evidence type="ECO:0000313" key="15">
    <source>
        <dbReference type="EMBL" id="MCJ8502867.1"/>
    </source>
</evidence>